<dbReference type="Gene3D" id="2.60.120.620">
    <property type="entry name" value="q2cbj1_9rhob like domain"/>
    <property type="match status" value="1"/>
</dbReference>
<sequence length="164" mass="18964">MLSNEQYQHFQTFGFIVLRQFFTLDEVSTLRAEFEKGLDLAYRHRPFDGSERHWVSQMGPETPFYAHLLEDQRFWSITAQLYGEDAFATGTDANRYVGNTGWHPDHHVDPKEDCYGVKYAFYLDPVGPDTGALRLIPGSHRNPLHDDLRENLKSMDLGIEEIPS</sequence>
<dbReference type="InterPro" id="IPR008775">
    <property type="entry name" value="Phytyl_CoA_dOase-like"/>
</dbReference>
<dbReference type="SUPFAM" id="SSF51197">
    <property type="entry name" value="Clavaminate synthase-like"/>
    <property type="match status" value="1"/>
</dbReference>
<organism evidence="1">
    <name type="scientific">marine metagenome</name>
    <dbReference type="NCBI Taxonomy" id="408172"/>
    <lineage>
        <taxon>unclassified sequences</taxon>
        <taxon>metagenomes</taxon>
        <taxon>ecological metagenomes</taxon>
    </lineage>
</organism>
<evidence type="ECO:0000313" key="1">
    <source>
        <dbReference type="EMBL" id="SVD95331.1"/>
    </source>
</evidence>
<name>A0A382ZIP8_9ZZZZ</name>
<evidence type="ECO:0008006" key="2">
    <source>
        <dbReference type="Google" id="ProtNLM"/>
    </source>
</evidence>
<dbReference type="EMBL" id="UINC01184221">
    <property type="protein sequence ID" value="SVD95331.1"/>
    <property type="molecule type" value="Genomic_DNA"/>
</dbReference>
<protein>
    <recommendedName>
        <fullName evidence="2">Phytanoyl-CoA dioxygenase family protein</fullName>
    </recommendedName>
</protein>
<accession>A0A382ZIP8</accession>
<gene>
    <name evidence="1" type="ORF">METZ01_LOCUS448185</name>
</gene>
<proteinExistence type="predicted"/>
<dbReference type="AlphaFoldDB" id="A0A382ZIP8"/>
<dbReference type="Pfam" id="PF05721">
    <property type="entry name" value="PhyH"/>
    <property type="match status" value="1"/>
</dbReference>
<feature type="non-terminal residue" evidence="1">
    <location>
        <position position="164"/>
    </location>
</feature>
<reference evidence="1" key="1">
    <citation type="submission" date="2018-05" db="EMBL/GenBank/DDBJ databases">
        <authorList>
            <person name="Lanie J.A."/>
            <person name="Ng W.-L."/>
            <person name="Kazmierczak K.M."/>
            <person name="Andrzejewski T.M."/>
            <person name="Davidsen T.M."/>
            <person name="Wayne K.J."/>
            <person name="Tettelin H."/>
            <person name="Glass J.I."/>
            <person name="Rusch D."/>
            <person name="Podicherti R."/>
            <person name="Tsui H.-C.T."/>
            <person name="Winkler M.E."/>
        </authorList>
    </citation>
    <scope>NUCLEOTIDE SEQUENCE</scope>
</reference>